<dbReference type="OrthoDB" id="177137at2157"/>
<accession>A0A7T3FWZ4</accession>
<keyword evidence="3" id="KW-1185">Reference proteome</keyword>
<dbReference type="GeneID" id="60589998"/>
<feature type="region of interest" description="Disordered" evidence="1">
    <location>
        <begin position="1"/>
        <end position="81"/>
    </location>
</feature>
<dbReference type="KEGG" id="hlt:I7X12_15855"/>
<dbReference type="EMBL" id="CP065856">
    <property type="protein sequence ID" value="QPV62201.1"/>
    <property type="molecule type" value="Genomic_DNA"/>
</dbReference>
<feature type="compositionally biased region" description="Basic and acidic residues" evidence="1">
    <location>
        <begin position="26"/>
        <end position="37"/>
    </location>
</feature>
<reference evidence="2 3" key="1">
    <citation type="submission" date="2020-12" db="EMBL/GenBank/DDBJ databases">
        <title>Halosimplex halophilum sp. nov. and Halosimplex salinum sp. nov., two new members of the genus Halosimplex.</title>
        <authorList>
            <person name="Cui H.L."/>
        </authorList>
    </citation>
    <scope>NUCLEOTIDE SEQUENCE [LARGE SCALE GENOMIC DNA]</scope>
    <source>
        <strain evidence="2 3">YGH94</strain>
    </source>
</reference>
<feature type="compositionally biased region" description="Basic and acidic residues" evidence="1">
    <location>
        <begin position="69"/>
        <end position="81"/>
    </location>
</feature>
<proteinExistence type="predicted"/>
<evidence type="ECO:0000313" key="3">
    <source>
        <dbReference type="Proteomes" id="UP000595001"/>
    </source>
</evidence>
<dbReference type="InterPro" id="IPR055923">
    <property type="entry name" value="DUF7500"/>
</dbReference>
<dbReference type="Proteomes" id="UP000595001">
    <property type="component" value="Chromosome"/>
</dbReference>
<evidence type="ECO:0000256" key="1">
    <source>
        <dbReference type="SAM" id="MobiDB-lite"/>
    </source>
</evidence>
<dbReference type="RefSeq" id="WP_198061016.1">
    <property type="nucleotide sequence ID" value="NZ_CP065856.1"/>
</dbReference>
<organism evidence="2 3">
    <name type="scientific">Halosimplex litoreum</name>
    <dbReference type="NCBI Taxonomy" id="1198301"/>
    <lineage>
        <taxon>Archaea</taxon>
        <taxon>Methanobacteriati</taxon>
        <taxon>Methanobacteriota</taxon>
        <taxon>Stenosarchaea group</taxon>
        <taxon>Halobacteria</taxon>
        <taxon>Halobacteriales</taxon>
        <taxon>Haloarculaceae</taxon>
        <taxon>Halosimplex</taxon>
    </lineage>
</organism>
<name>A0A7T3FWZ4_9EURY</name>
<gene>
    <name evidence="2" type="ORF">I7X12_15855</name>
</gene>
<protein>
    <recommendedName>
        <fullName evidence="4">DIX domain-containing protein</fullName>
    </recommendedName>
</protein>
<evidence type="ECO:0008006" key="4">
    <source>
        <dbReference type="Google" id="ProtNLM"/>
    </source>
</evidence>
<dbReference type="AlphaFoldDB" id="A0A7T3FWZ4"/>
<dbReference type="Pfam" id="PF24332">
    <property type="entry name" value="DUF7500"/>
    <property type="match status" value="1"/>
</dbReference>
<evidence type="ECO:0000313" key="2">
    <source>
        <dbReference type="EMBL" id="QPV62201.1"/>
    </source>
</evidence>
<sequence>MARRSDDRGDTDEGGILSPDELDISQDEHVAEIDDGRYVVSPGDPIDDVPAVDSRGSGADANAELPPEPAREPEPEPKAPELTEEAVHEFLATQFDDSGSRYGFDITATFDGATRQRQMVSNDVVTIFESLVLWYAQQIDGKTPVEEVLGIMLMEANVPVRYPPASLQRLLESTDLSPDDSIADLIAAVGDEDGFRL</sequence>